<gene>
    <name evidence="1" type="ORF">K3G42_029055</name>
</gene>
<protein>
    <submittedName>
        <fullName evidence="1">Uncharacterized protein</fullName>
    </submittedName>
</protein>
<sequence length="250" mass="28857">MLPRTHQPVQVFRIGLETRWCHVEENNSGWGWLVQTPVCSETLFKILELGRLPERWTPQRSAHQNFHKSRWGHCKAGVAIGCPHSKEIVFHWKLRRSGQHLDFPRSCVGPILLQNVVLFICAPSLPLSLSFPCFYSSPLPPGYPLFLFILRGGGGCKARREVLHLALPPKTILSLAPPSTLKRHGWVKMVESKYEEYRYSQEKHTFHFPVQAERLRRTQTPLTICLSPRPNGCSWYLSELLSSIQWPQWC</sequence>
<dbReference type="Proteomes" id="UP000827872">
    <property type="component" value="Linkage Group LG07"/>
</dbReference>
<organism evidence="1 2">
    <name type="scientific">Sphaerodactylus townsendi</name>
    <dbReference type="NCBI Taxonomy" id="933632"/>
    <lineage>
        <taxon>Eukaryota</taxon>
        <taxon>Metazoa</taxon>
        <taxon>Chordata</taxon>
        <taxon>Craniata</taxon>
        <taxon>Vertebrata</taxon>
        <taxon>Euteleostomi</taxon>
        <taxon>Lepidosauria</taxon>
        <taxon>Squamata</taxon>
        <taxon>Bifurcata</taxon>
        <taxon>Gekkota</taxon>
        <taxon>Sphaerodactylidae</taxon>
        <taxon>Sphaerodactylus</taxon>
    </lineage>
</organism>
<evidence type="ECO:0000313" key="1">
    <source>
        <dbReference type="EMBL" id="KAH7995878.1"/>
    </source>
</evidence>
<accession>A0ACB8EU56</accession>
<reference evidence="1" key="1">
    <citation type="submission" date="2021-08" db="EMBL/GenBank/DDBJ databases">
        <title>The first chromosome-level gecko genome reveals the dynamic sex chromosomes of Neotropical dwarf geckos (Sphaerodactylidae: Sphaerodactylus).</title>
        <authorList>
            <person name="Pinto B.J."/>
            <person name="Keating S.E."/>
            <person name="Gamble T."/>
        </authorList>
    </citation>
    <scope>NUCLEOTIDE SEQUENCE</scope>
    <source>
        <strain evidence="1">TG3544</strain>
    </source>
</reference>
<comment type="caution">
    <text evidence="1">The sequence shown here is derived from an EMBL/GenBank/DDBJ whole genome shotgun (WGS) entry which is preliminary data.</text>
</comment>
<keyword evidence="2" id="KW-1185">Reference proteome</keyword>
<dbReference type="EMBL" id="CM037620">
    <property type="protein sequence ID" value="KAH7995878.1"/>
    <property type="molecule type" value="Genomic_DNA"/>
</dbReference>
<proteinExistence type="predicted"/>
<name>A0ACB8EU56_9SAUR</name>
<evidence type="ECO:0000313" key="2">
    <source>
        <dbReference type="Proteomes" id="UP000827872"/>
    </source>
</evidence>